<protein>
    <submittedName>
        <fullName evidence="1">SRPBCC family protein</fullName>
    </submittedName>
</protein>
<dbReference type="Proteomes" id="UP000230551">
    <property type="component" value="Unassembled WGS sequence"/>
</dbReference>
<dbReference type="Gene3D" id="3.30.530.20">
    <property type="match status" value="1"/>
</dbReference>
<comment type="caution">
    <text evidence="1">The sequence shown here is derived from an EMBL/GenBank/DDBJ whole genome shotgun (WGS) entry which is preliminary data.</text>
</comment>
<keyword evidence="2" id="KW-1185">Reference proteome</keyword>
<dbReference type="OrthoDB" id="4545830at2"/>
<dbReference type="InterPro" id="IPR023393">
    <property type="entry name" value="START-like_dom_sf"/>
</dbReference>
<evidence type="ECO:0000313" key="1">
    <source>
        <dbReference type="EMBL" id="PIB76332.1"/>
    </source>
</evidence>
<accession>A0A2G5PDC0</accession>
<dbReference type="STRING" id="85968.GCA_900073015_01158"/>
<reference evidence="1 2" key="1">
    <citation type="journal article" date="2017" name="Infect. Genet. Evol.">
        <title>The new phylogeny of the genus Mycobacterium: The old and the news.</title>
        <authorList>
            <person name="Tortoli E."/>
            <person name="Fedrizzi T."/>
            <person name="Meehan C.J."/>
            <person name="Trovato A."/>
            <person name="Grottola A."/>
            <person name="Giacobazzi E."/>
            <person name="Serpini G.F."/>
            <person name="Tagliazucchi S."/>
            <person name="Fabio A."/>
            <person name="Bettua C."/>
            <person name="Bertorelli R."/>
            <person name="Frascaro F."/>
            <person name="De Sanctis V."/>
            <person name="Pecorari M."/>
            <person name="Jousson O."/>
            <person name="Segata N."/>
            <person name="Cirillo D.M."/>
        </authorList>
    </citation>
    <scope>NUCLEOTIDE SEQUENCE [LARGE SCALE GENOMIC DNA]</scope>
    <source>
        <strain evidence="1 2">CIP1034565</strain>
    </source>
</reference>
<sequence>MVELNFERRIAAAPERVFAWLTDPANLAAAPMTLRAGWAKNSPPPGVGAVRQVVAAGLWVREEITGYDPPHRYSYRIIRSVPALGHHGGTVRVTPAGDGAHVDWSTAYNIPAWAGGGAMNALTAPLLRWNLGSVLAACARELER</sequence>
<dbReference type="EMBL" id="PDCN02000005">
    <property type="protein sequence ID" value="PIB76332.1"/>
    <property type="molecule type" value="Genomic_DNA"/>
</dbReference>
<proteinExistence type="predicted"/>
<dbReference type="CDD" id="cd07821">
    <property type="entry name" value="PYR_PYL_RCAR_like"/>
    <property type="match status" value="1"/>
</dbReference>
<dbReference type="InterPro" id="IPR019587">
    <property type="entry name" value="Polyketide_cyclase/dehydratase"/>
</dbReference>
<dbReference type="AlphaFoldDB" id="A0A2G5PDC0"/>
<organism evidence="1 2">
    <name type="scientific">Mycolicibacterium brumae</name>
    <dbReference type="NCBI Taxonomy" id="85968"/>
    <lineage>
        <taxon>Bacteria</taxon>
        <taxon>Bacillati</taxon>
        <taxon>Actinomycetota</taxon>
        <taxon>Actinomycetes</taxon>
        <taxon>Mycobacteriales</taxon>
        <taxon>Mycobacteriaceae</taxon>
        <taxon>Mycolicibacterium</taxon>
    </lineage>
</organism>
<evidence type="ECO:0000313" key="2">
    <source>
        <dbReference type="Proteomes" id="UP000230551"/>
    </source>
</evidence>
<dbReference type="Pfam" id="PF10604">
    <property type="entry name" value="Polyketide_cyc2"/>
    <property type="match status" value="1"/>
</dbReference>
<dbReference type="SUPFAM" id="SSF55961">
    <property type="entry name" value="Bet v1-like"/>
    <property type="match status" value="1"/>
</dbReference>
<gene>
    <name evidence="1" type="ORF">CQY22_006355</name>
</gene>
<dbReference type="RefSeq" id="WP_090587282.1">
    <property type="nucleotide sequence ID" value="NZ_CP104302.1"/>
</dbReference>
<name>A0A2G5PDC0_9MYCO</name>